<keyword evidence="3" id="KW-1185">Reference proteome</keyword>
<evidence type="ECO:0000313" key="3">
    <source>
        <dbReference type="Proteomes" id="UP001183246"/>
    </source>
</evidence>
<dbReference type="RefSeq" id="WP_311702688.1">
    <property type="nucleotide sequence ID" value="NZ_JAVREL010000001.1"/>
</dbReference>
<name>A0ABU2MKC7_9ACTN</name>
<accession>A0ABU2MKC7</accession>
<gene>
    <name evidence="2" type="ORF">RM590_02740</name>
</gene>
<proteinExistence type="predicted"/>
<sequence>MTTTVTKDKLPRADCAMDAEGRLTTELSSLPGDAAEPELRIGLRPKKGEPETTAHTVPLSPDPGAPGRWRADLDGLPQLAEGRWDVWVLPGPGADRLRVVPGLRDLRVLAGGRSAVADGPLAVRVPYATKDGYFAIRAWVRAAHAEAGDLRVAGRELTVRGTLVGARAGAGAAGLLKRRGKGGPVVEVPLSDGGDGSFSFTVRYEDLPSEPVEGEPVFWDVFVRPAAKASRVRVARLLDDVADKKHVFVYPATGIGPLSFRPYYTVDNDLSVEVARG</sequence>
<evidence type="ECO:0008006" key="4">
    <source>
        <dbReference type="Google" id="ProtNLM"/>
    </source>
</evidence>
<organism evidence="2 3">
    <name type="scientific">Streptomyces litchfieldiae</name>
    <dbReference type="NCBI Taxonomy" id="3075543"/>
    <lineage>
        <taxon>Bacteria</taxon>
        <taxon>Bacillati</taxon>
        <taxon>Actinomycetota</taxon>
        <taxon>Actinomycetes</taxon>
        <taxon>Kitasatosporales</taxon>
        <taxon>Streptomycetaceae</taxon>
        <taxon>Streptomyces</taxon>
    </lineage>
</organism>
<dbReference type="Proteomes" id="UP001183246">
    <property type="component" value="Unassembled WGS sequence"/>
</dbReference>
<evidence type="ECO:0000256" key="1">
    <source>
        <dbReference type="SAM" id="MobiDB-lite"/>
    </source>
</evidence>
<comment type="caution">
    <text evidence="2">The sequence shown here is derived from an EMBL/GenBank/DDBJ whole genome shotgun (WGS) entry which is preliminary data.</text>
</comment>
<protein>
    <recommendedName>
        <fullName evidence="4">Transferase</fullName>
    </recommendedName>
</protein>
<reference evidence="3" key="1">
    <citation type="submission" date="2023-07" db="EMBL/GenBank/DDBJ databases">
        <title>30 novel species of actinomycetes from the DSMZ collection.</title>
        <authorList>
            <person name="Nouioui I."/>
        </authorList>
    </citation>
    <scope>NUCLEOTIDE SEQUENCE [LARGE SCALE GENOMIC DNA]</scope>
    <source>
        <strain evidence="3">DSM 44938</strain>
    </source>
</reference>
<feature type="region of interest" description="Disordered" evidence="1">
    <location>
        <begin position="44"/>
        <end position="67"/>
    </location>
</feature>
<dbReference type="EMBL" id="JAVREL010000001">
    <property type="protein sequence ID" value="MDT0341564.1"/>
    <property type="molecule type" value="Genomic_DNA"/>
</dbReference>
<evidence type="ECO:0000313" key="2">
    <source>
        <dbReference type="EMBL" id="MDT0341564.1"/>
    </source>
</evidence>